<dbReference type="Proteomes" id="UP000184699">
    <property type="component" value="Unassembled WGS sequence"/>
</dbReference>
<proteinExistence type="predicted"/>
<evidence type="ECO:0000313" key="3">
    <source>
        <dbReference type="Proteomes" id="UP000184699"/>
    </source>
</evidence>
<name>A0A1N6HNK5_9MICO</name>
<feature type="compositionally biased region" description="Low complexity" evidence="1">
    <location>
        <begin position="1"/>
        <end position="11"/>
    </location>
</feature>
<protein>
    <submittedName>
        <fullName evidence="2">Uncharacterized protein</fullName>
    </submittedName>
</protein>
<feature type="region of interest" description="Disordered" evidence="1">
    <location>
        <begin position="1"/>
        <end position="20"/>
    </location>
</feature>
<gene>
    <name evidence="2" type="ORF">SAMN05443544_3346</name>
</gene>
<evidence type="ECO:0000313" key="2">
    <source>
        <dbReference type="EMBL" id="SIO21245.1"/>
    </source>
</evidence>
<keyword evidence="3" id="KW-1185">Reference proteome</keyword>
<reference evidence="3" key="1">
    <citation type="submission" date="2016-11" db="EMBL/GenBank/DDBJ databases">
        <authorList>
            <person name="Varghese N."/>
            <person name="Submissions S."/>
        </authorList>
    </citation>
    <scope>NUCLEOTIDE SEQUENCE [LARGE SCALE GENOMIC DNA]</scope>
    <source>
        <strain evidence="3">DSM 8595</strain>
    </source>
</reference>
<evidence type="ECO:0000256" key="1">
    <source>
        <dbReference type="SAM" id="MobiDB-lite"/>
    </source>
</evidence>
<accession>A0A1N6HNK5</accession>
<dbReference type="EMBL" id="FSRJ01000004">
    <property type="protein sequence ID" value="SIO21245.1"/>
    <property type="molecule type" value="Genomic_DNA"/>
</dbReference>
<feature type="compositionally biased region" description="Basic and acidic residues" evidence="1">
    <location>
        <begin position="49"/>
        <end position="58"/>
    </location>
</feature>
<feature type="region of interest" description="Disordered" evidence="1">
    <location>
        <begin position="45"/>
        <end position="65"/>
    </location>
</feature>
<dbReference type="RefSeq" id="WP_074261432.1">
    <property type="nucleotide sequence ID" value="NZ_FSRJ01000004.1"/>
</dbReference>
<dbReference type="AlphaFoldDB" id="A0A1N6HNK5"/>
<sequence>MSLAAAFAAGHHSARATDRRFRATESEIREAHERVTARRTAIVAAPSPTRREYTERGRHAAPRPA</sequence>
<organism evidence="2 3">
    <name type="scientific">Agromyces cerinus subsp. cerinus</name>
    <dbReference type="NCBI Taxonomy" id="232089"/>
    <lineage>
        <taxon>Bacteria</taxon>
        <taxon>Bacillati</taxon>
        <taxon>Actinomycetota</taxon>
        <taxon>Actinomycetes</taxon>
        <taxon>Micrococcales</taxon>
        <taxon>Microbacteriaceae</taxon>
        <taxon>Agromyces</taxon>
    </lineage>
</organism>